<comment type="caution">
    <text evidence="2">The sequence shown here is derived from an EMBL/GenBank/DDBJ whole genome shotgun (WGS) entry which is preliminary data.</text>
</comment>
<dbReference type="EMBL" id="JBBXMP010000211">
    <property type="protein sequence ID" value="KAL0059708.1"/>
    <property type="molecule type" value="Genomic_DNA"/>
</dbReference>
<protein>
    <recommendedName>
        <fullName evidence="1">Bacteriophage T5 Orf172 DNA-binding domain-containing protein</fullName>
    </recommendedName>
</protein>
<dbReference type="Proteomes" id="UP001437256">
    <property type="component" value="Unassembled WGS sequence"/>
</dbReference>
<sequence>MSVNLISWLKTHAAVDREISTSEGEGFVYVFRIDGVDFSDITDRDLTNTAAYKVGRTMNPENRKRQWHRQCPSQKHTWYAPVPVEHCHHVGESPQLFVFAERVTYPSVEHLVHVALEEIAVLRPRKPCSDCGQVHHEIFLMLDLPKTVESVIVPLIEKQKPIARMVVGK</sequence>
<evidence type="ECO:0000259" key="1">
    <source>
        <dbReference type="Pfam" id="PF10544"/>
    </source>
</evidence>
<dbReference type="Pfam" id="PF10544">
    <property type="entry name" value="T5orf172"/>
    <property type="match status" value="1"/>
</dbReference>
<feature type="domain" description="Bacteriophage T5 Orf172 DNA-binding" evidence="1">
    <location>
        <begin position="26"/>
        <end position="141"/>
    </location>
</feature>
<dbReference type="InterPro" id="IPR053006">
    <property type="entry name" value="Meiosis_regulatory"/>
</dbReference>
<organism evidence="2 3">
    <name type="scientific">Marasmius tenuissimus</name>
    <dbReference type="NCBI Taxonomy" id="585030"/>
    <lineage>
        <taxon>Eukaryota</taxon>
        <taxon>Fungi</taxon>
        <taxon>Dikarya</taxon>
        <taxon>Basidiomycota</taxon>
        <taxon>Agaricomycotina</taxon>
        <taxon>Agaricomycetes</taxon>
        <taxon>Agaricomycetidae</taxon>
        <taxon>Agaricales</taxon>
        <taxon>Marasmiineae</taxon>
        <taxon>Marasmiaceae</taxon>
        <taxon>Marasmius</taxon>
    </lineage>
</organism>
<reference evidence="2 3" key="1">
    <citation type="submission" date="2024-05" db="EMBL/GenBank/DDBJ databases">
        <title>A draft genome resource for the thread blight pathogen Marasmius tenuissimus strain MS-2.</title>
        <authorList>
            <person name="Yulfo-Soto G.E."/>
            <person name="Baruah I.K."/>
            <person name="Amoako-Attah I."/>
            <person name="Bukari Y."/>
            <person name="Meinhardt L.W."/>
            <person name="Bailey B.A."/>
            <person name="Cohen S.P."/>
        </authorList>
    </citation>
    <scope>NUCLEOTIDE SEQUENCE [LARGE SCALE GENOMIC DNA]</scope>
    <source>
        <strain evidence="2 3">MS-2</strain>
    </source>
</reference>
<dbReference type="PANTHER" id="PTHR28094:SF1">
    <property type="entry name" value="MEIOTICALLY UP-REGULATED GENE 113 PROTEIN"/>
    <property type="match status" value="1"/>
</dbReference>
<name>A0ABR2ZEE4_9AGAR</name>
<accession>A0ABR2ZEE4</accession>
<gene>
    <name evidence="2" type="ORF">AAF712_013541</name>
</gene>
<evidence type="ECO:0000313" key="3">
    <source>
        <dbReference type="Proteomes" id="UP001437256"/>
    </source>
</evidence>
<proteinExistence type="predicted"/>
<keyword evidence="3" id="KW-1185">Reference proteome</keyword>
<dbReference type="PANTHER" id="PTHR28094">
    <property type="entry name" value="MEIOTICALLY UP-REGULATED GENE 113 PROTEIN"/>
    <property type="match status" value="1"/>
</dbReference>
<evidence type="ECO:0000313" key="2">
    <source>
        <dbReference type="EMBL" id="KAL0059708.1"/>
    </source>
</evidence>
<dbReference type="InterPro" id="IPR018306">
    <property type="entry name" value="Phage_T5_Orf172_DNA-bd"/>
</dbReference>